<feature type="chain" id="PRO_5041375048" description="Secreted peptide" evidence="1">
    <location>
        <begin position="25"/>
        <end position="92"/>
    </location>
</feature>
<name>A0AA39U5R1_9AGAR</name>
<evidence type="ECO:0008006" key="4">
    <source>
        <dbReference type="Google" id="ProtNLM"/>
    </source>
</evidence>
<organism evidence="2 3">
    <name type="scientific">Armillaria novae-zelandiae</name>
    <dbReference type="NCBI Taxonomy" id="153914"/>
    <lineage>
        <taxon>Eukaryota</taxon>
        <taxon>Fungi</taxon>
        <taxon>Dikarya</taxon>
        <taxon>Basidiomycota</taxon>
        <taxon>Agaricomycotina</taxon>
        <taxon>Agaricomycetes</taxon>
        <taxon>Agaricomycetidae</taxon>
        <taxon>Agaricales</taxon>
        <taxon>Marasmiineae</taxon>
        <taxon>Physalacriaceae</taxon>
        <taxon>Armillaria</taxon>
    </lineage>
</organism>
<evidence type="ECO:0000256" key="1">
    <source>
        <dbReference type="SAM" id="SignalP"/>
    </source>
</evidence>
<dbReference type="AlphaFoldDB" id="A0AA39U5R1"/>
<feature type="signal peptide" evidence="1">
    <location>
        <begin position="1"/>
        <end position="24"/>
    </location>
</feature>
<evidence type="ECO:0000313" key="2">
    <source>
        <dbReference type="EMBL" id="KAK0471239.1"/>
    </source>
</evidence>
<comment type="caution">
    <text evidence="2">The sequence shown here is derived from an EMBL/GenBank/DDBJ whole genome shotgun (WGS) entry which is preliminary data.</text>
</comment>
<protein>
    <recommendedName>
        <fullName evidence="4">Secreted peptide</fullName>
    </recommendedName>
</protein>
<keyword evidence="1" id="KW-0732">Signal</keyword>
<sequence>MVGMEALLLALHIFFVGKLRYVRGERQSVIKRYAKLHWRYTILYRQNVTNVHGHHPQEDASDLPSIVGVPARSVVVLLVILLGSLPSLSSLL</sequence>
<keyword evidence="3" id="KW-1185">Reference proteome</keyword>
<reference evidence="2" key="1">
    <citation type="submission" date="2023-06" db="EMBL/GenBank/DDBJ databases">
        <authorList>
            <consortium name="Lawrence Berkeley National Laboratory"/>
            <person name="Ahrendt S."/>
            <person name="Sahu N."/>
            <person name="Indic B."/>
            <person name="Wong-Bajracharya J."/>
            <person name="Merenyi Z."/>
            <person name="Ke H.-M."/>
            <person name="Monk M."/>
            <person name="Kocsube S."/>
            <person name="Drula E."/>
            <person name="Lipzen A."/>
            <person name="Balint B."/>
            <person name="Henrissat B."/>
            <person name="Andreopoulos B."/>
            <person name="Martin F.M."/>
            <person name="Harder C.B."/>
            <person name="Rigling D."/>
            <person name="Ford K.L."/>
            <person name="Foster G.D."/>
            <person name="Pangilinan J."/>
            <person name="Papanicolaou A."/>
            <person name="Barry K."/>
            <person name="LaButti K."/>
            <person name="Viragh M."/>
            <person name="Koriabine M."/>
            <person name="Yan M."/>
            <person name="Riley R."/>
            <person name="Champramary S."/>
            <person name="Plett K.L."/>
            <person name="Tsai I.J."/>
            <person name="Slot J."/>
            <person name="Sipos G."/>
            <person name="Plett J."/>
            <person name="Nagy L.G."/>
            <person name="Grigoriev I.V."/>
        </authorList>
    </citation>
    <scope>NUCLEOTIDE SEQUENCE</scope>
    <source>
        <strain evidence="2">ICMP 16352</strain>
    </source>
</reference>
<accession>A0AA39U5R1</accession>
<proteinExistence type="predicted"/>
<dbReference type="Proteomes" id="UP001175227">
    <property type="component" value="Unassembled WGS sequence"/>
</dbReference>
<evidence type="ECO:0000313" key="3">
    <source>
        <dbReference type="Proteomes" id="UP001175227"/>
    </source>
</evidence>
<dbReference type="EMBL" id="JAUEPR010000053">
    <property type="protein sequence ID" value="KAK0471239.1"/>
    <property type="molecule type" value="Genomic_DNA"/>
</dbReference>
<gene>
    <name evidence="2" type="ORF">IW261DRAFT_1512933</name>
</gene>